<keyword evidence="3" id="KW-1185">Reference proteome</keyword>
<dbReference type="RefSeq" id="WP_086592384.1">
    <property type="nucleotide sequence ID" value="NZ_MTSE01000001.1"/>
</dbReference>
<feature type="chain" id="PRO_5012264096" description="DUF4783 domain-containing protein" evidence="1">
    <location>
        <begin position="24"/>
        <end position="134"/>
    </location>
</feature>
<dbReference type="Gene3D" id="3.10.450.50">
    <property type="match status" value="1"/>
</dbReference>
<keyword evidence="1" id="KW-0732">Signal</keyword>
<organism evidence="2 3">
    <name type="scientific">Hymenobacter crusticola</name>
    <dbReference type="NCBI Taxonomy" id="1770526"/>
    <lineage>
        <taxon>Bacteria</taxon>
        <taxon>Pseudomonadati</taxon>
        <taxon>Bacteroidota</taxon>
        <taxon>Cytophagia</taxon>
        <taxon>Cytophagales</taxon>
        <taxon>Hymenobacteraceae</taxon>
        <taxon>Hymenobacter</taxon>
    </lineage>
</organism>
<comment type="caution">
    <text evidence="2">The sequence shown here is derived from an EMBL/GenBank/DDBJ whole genome shotgun (WGS) entry which is preliminary data.</text>
</comment>
<dbReference type="Proteomes" id="UP000194873">
    <property type="component" value="Unassembled WGS sequence"/>
</dbReference>
<proteinExistence type="predicted"/>
<gene>
    <name evidence="2" type="ORF">BXP70_02335</name>
</gene>
<feature type="signal peptide" evidence="1">
    <location>
        <begin position="1"/>
        <end position="23"/>
    </location>
</feature>
<dbReference type="Pfam" id="PF16022">
    <property type="entry name" value="DUF4783"/>
    <property type="match status" value="1"/>
</dbReference>
<evidence type="ECO:0000313" key="3">
    <source>
        <dbReference type="Proteomes" id="UP000194873"/>
    </source>
</evidence>
<name>A0A243WJR9_9BACT</name>
<protein>
    <recommendedName>
        <fullName evidence="4">DUF4783 domain-containing protein</fullName>
    </recommendedName>
</protein>
<dbReference type="EMBL" id="MTSE01000001">
    <property type="protein sequence ID" value="OUJ76132.1"/>
    <property type="molecule type" value="Genomic_DNA"/>
</dbReference>
<sequence>MKPTLLQTLVLAWLMLLSVVVQAQGEAFVPVGGAIRSGSSKDLAQYFGSSVELGFDGDKQSYSATQAEFVMKDFFSKNPPTGFVFNHYVNGDGGTRLAVGKYSGKSGTYDVYVKMKQDHGTLVVDGIDFTKGQE</sequence>
<evidence type="ECO:0000256" key="1">
    <source>
        <dbReference type="SAM" id="SignalP"/>
    </source>
</evidence>
<dbReference type="InterPro" id="IPR031977">
    <property type="entry name" value="DUF4783"/>
</dbReference>
<dbReference type="AlphaFoldDB" id="A0A243WJR9"/>
<evidence type="ECO:0000313" key="2">
    <source>
        <dbReference type="EMBL" id="OUJ76132.1"/>
    </source>
</evidence>
<reference evidence="2 3" key="1">
    <citation type="submission" date="2017-01" db="EMBL/GenBank/DDBJ databases">
        <title>A new Hymenobacter.</title>
        <authorList>
            <person name="Liang Y."/>
            <person name="Feng F."/>
        </authorList>
    </citation>
    <scope>NUCLEOTIDE SEQUENCE [LARGE SCALE GENOMIC DNA]</scope>
    <source>
        <strain evidence="2">MIMBbqt21</strain>
    </source>
</reference>
<evidence type="ECO:0008006" key="4">
    <source>
        <dbReference type="Google" id="ProtNLM"/>
    </source>
</evidence>
<dbReference type="OrthoDB" id="1524766at2"/>
<accession>A0A243WJR9</accession>